<feature type="compositionally biased region" description="Polar residues" evidence="1">
    <location>
        <begin position="420"/>
        <end position="431"/>
    </location>
</feature>
<feature type="compositionally biased region" description="Basic and acidic residues" evidence="1">
    <location>
        <begin position="572"/>
        <end position="593"/>
    </location>
</feature>
<proteinExistence type="predicted"/>
<feature type="compositionally biased region" description="Basic and acidic residues" evidence="1">
    <location>
        <begin position="364"/>
        <end position="399"/>
    </location>
</feature>
<feature type="signal peptide" evidence="2">
    <location>
        <begin position="1"/>
        <end position="25"/>
    </location>
</feature>
<dbReference type="EMBL" id="JATAAI010000018">
    <property type="protein sequence ID" value="KAK1739569.1"/>
    <property type="molecule type" value="Genomic_DNA"/>
</dbReference>
<evidence type="ECO:0000313" key="3">
    <source>
        <dbReference type="EMBL" id="KAK1739569.1"/>
    </source>
</evidence>
<keyword evidence="4" id="KW-1185">Reference proteome</keyword>
<dbReference type="Proteomes" id="UP001224775">
    <property type="component" value="Unassembled WGS sequence"/>
</dbReference>
<evidence type="ECO:0000256" key="2">
    <source>
        <dbReference type="SAM" id="SignalP"/>
    </source>
</evidence>
<feature type="compositionally biased region" description="Low complexity" evidence="1">
    <location>
        <begin position="702"/>
        <end position="713"/>
    </location>
</feature>
<feature type="region of interest" description="Disordered" evidence="1">
    <location>
        <begin position="535"/>
        <end position="733"/>
    </location>
</feature>
<name>A0AAD8Y4L4_9STRA</name>
<evidence type="ECO:0000256" key="1">
    <source>
        <dbReference type="SAM" id="MobiDB-lite"/>
    </source>
</evidence>
<evidence type="ECO:0000313" key="4">
    <source>
        <dbReference type="Proteomes" id="UP001224775"/>
    </source>
</evidence>
<comment type="caution">
    <text evidence="3">The sequence shown here is derived from an EMBL/GenBank/DDBJ whole genome shotgun (WGS) entry which is preliminary data.</text>
</comment>
<organism evidence="3 4">
    <name type="scientific">Skeletonema marinoi</name>
    <dbReference type="NCBI Taxonomy" id="267567"/>
    <lineage>
        <taxon>Eukaryota</taxon>
        <taxon>Sar</taxon>
        <taxon>Stramenopiles</taxon>
        <taxon>Ochrophyta</taxon>
        <taxon>Bacillariophyta</taxon>
        <taxon>Coscinodiscophyceae</taxon>
        <taxon>Thalassiosirophycidae</taxon>
        <taxon>Thalassiosirales</taxon>
        <taxon>Skeletonemataceae</taxon>
        <taxon>Skeletonema</taxon>
        <taxon>Skeletonema marinoi-dohrnii complex</taxon>
    </lineage>
</organism>
<feature type="compositionally biased region" description="Acidic residues" evidence="1">
    <location>
        <begin position="723"/>
        <end position="733"/>
    </location>
</feature>
<feature type="chain" id="PRO_5042184306" evidence="2">
    <location>
        <begin position="26"/>
        <end position="733"/>
    </location>
</feature>
<feature type="region of interest" description="Disordered" evidence="1">
    <location>
        <begin position="359"/>
        <end position="440"/>
    </location>
</feature>
<dbReference type="AlphaFoldDB" id="A0AAD8Y4L4"/>
<gene>
    <name evidence="3" type="ORF">QTG54_010112</name>
</gene>
<reference evidence="3" key="1">
    <citation type="submission" date="2023-06" db="EMBL/GenBank/DDBJ databases">
        <title>Survivors Of The Sea: Transcriptome response of Skeletonema marinoi to long-term dormancy.</title>
        <authorList>
            <person name="Pinder M.I.M."/>
            <person name="Kourtchenko O."/>
            <person name="Robertson E.K."/>
            <person name="Larsson T."/>
            <person name="Maumus F."/>
            <person name="Osuna-Cruz C.M."/>
            <person name="Vancaester E."/>
            <person name="Stenow R."/>
            <person name="Vandepoele K."/>
            <person name="Ploug H."/>
            <person name="Bruchert V."/>
            <person name="Godhe A."/>
            <person name="Topel M."/>
        </authorList>
    </citation>
    <scope>NUCLEOTIDE SEQUENCE</scope>
    <source>
        <strain evidence="3">R05AC</strain>
    </source>
</reference>
<feature type="compositionally biased region" description="Basic and acidic residues" evidence="1">
    <location>
        <begin position="601"/>
        <end position="622"/>
    </location>
</feature>
<keyword evidence="2" id="KW-0732">Signal</keyword>
<feature type="compositionally biased region" description="Basic residues" evidence="1">
    <location>
        <begin position="645"/>
        <end position="669"/>
    </location>
</feature>
<protein>
    <submittedName>
        <fullName evidence="3">Uncharacterized protein</fullName>
    </submittedName>
</protein>
<sequence length="733" mass="82551">MAVTPFFLVTILLTLLLTDLGRVGGATVPSAALSHHGRKAQGNFNNFPGTNGGGWQWQGCGPNQCYRQDYNQCFHSTSYECTNQPEFVAATPPPTPQPVTQRIVTESPILFRLLNVAGDYVFSSSDRAKILSKIGAVLEEQLDASWEIISVESPGEYMGGRRLTSSLRGGNKRRRLNNTLYIPVVVTLRGRQDMSDMARLFILQALRNKLNIFLMYIKSLNANAFSTLQLSVNELNLADVVEFGGPTVGIQSTNTETNSSTETKTTVEAPSTGTPFWVWLIVAAVCIPLVICLLLCMCRAGWCLCCTECGSGFKRKRDTKEDYELQKQLAIERWRQQPVQKSRDDDGLDDLVAVARYGNSNGGRYEKRDVNESRRQHDVRRTRNDGARRHGERRRGDNGRRRHGERRRGDGKRRTRSDGYVSSGNSNMNYHQSDRPRPSMPMVKRSLSIIEQEIAQAEMNSIDGGSEVETKQDEPVVAALPVPASFATQNHGKDPPVEYHNALVVYDDEQIRFTLEPEAPKIEDVLKPESTALVLFNPPKEPEGDIAETPPKKSSRHYHYDKDKIYVCSPDELPRDVREKTANLSEKPQDRQRSSRRKRRSYSDKLKESFTFKRKDGQRNNDDFQDYDGVQATLGTESGSESIERRKKSKKKNRKKKKSKHRSSSHKRHDSSVASIDIENQSSPSIVTAPPESDQDHPPSKSPLSQSRLFSSFRRFKSSNDSEGSDDESVEQS</sequence>
<accession>A0AAD8Y4L4</accession>
<feature type="compositionally biased region" description="Basic residues" evidence="1">
    <location>
        <begin position="400"/>
        <end position="415"/>
    </location>
</feature>